<evidence type="ECO:0000259" key="8">
    <source>
        <dbReference type="PROSITE" id="PS50109"/>
    </source>
</evidence>
<evidence type="ECO:0000256" key="1">
    <source>
        <dbReference type="ARBA" id="ARBA00000085"/>
    </source>
</evidence>
<sequence>MFDSPLKAVVDETPGTVYRRSSSRPQPVERATPGLQELLGLEASDLDGDERGWLDIVVEDDRPALVDVVSEPPREDVETISYRIETDCGDERWVRDRFRAVSDEQIEGFVVDVTSSMQERRELKAEVNRLDTVFESIPAHVYVKDRDGRHVRVSKHLEFAEDVVGKTDLEVEGIADEHIEESYADDMRVVEEDVAIIDKEEYLPEIQQWNRTSKQPLRVDDEVVGLVGITRRITDRKLTEQELQRRTGRLEEFAEALTHDIRNPLNIARGHAELAMETGDQSHVNEVVASLDRMDEIIDDVIALSQAEGVDLDTTTVLISDVCQDAWRSVSAIDASLSLPDQEILVEADRSQLSRVLENLFRNSVKHAGSDVSIEVEAVESGGAVTGFAVEDDGPGIPPDERENVFETQYTIADNGSGVGLSIVTDIVEAHNWTISVTDGADGGARFEITGVE</sequence>
<evidence type="ECO:0000256" key="2">
    <source>
        <dbReference type="ARBA" id="ARBA00012438"/>
    </source>
</evidence>
<dbReference type="GO" id="GO:0000155">
    <property type="term" value="F:phosphorelay sensor kinase activity"/>
    <property type="evidence" value="ECO:0007669"/>
    <property type="project" value="InterPro"/>
</dbReference>
<keyword evidence="4" id="KW-0808">Transferase</keyword>
<dbReference type="SUPFAM" id="SSF55785">
    <property type="entry name" value="PYP-like sensor domain (PAS domain)"/>
    <property type="match status" value="2"/>
</dbReference>
<feature type="region of interest" description="Disordered" evidence="7">
    <location>
        <begin position="13"/>
        <end position="34"/>
    </location>
</feature>
<dbReference type="PANTHER" id="PTHR43711">
    <property type="entry name" value="TWO-COMPONENT HISTIDINE KINASE"/>
    <property type="match status" value="1"/>
</dbReference>
<dbReference type="PANTHER" id="PTHR43711:SF1">
    <property type="entry name" value="HISTIDINE KINASE 1"/>
    <property type="match status" value="1"/>
</dbReference>
<dbReference type="AlphaFoldDB" id="A0AAE3K3N8"/>
<evidence type="ECO:0000256" key="6">
    <source>
        <dbReference type="ARBA" id="ARBA00023012"/>
    </source>
</evidence>
<dbReference type="Gene3D" id="3.30.565.10">
    <property type="entry name" value="Histidine kinase-like ATPase, C-terminal domain"/>
    <property type="match status" value="1"/>
</dbReference>
<comment type="catalytic activity">
    <reaction evidence="1">
        <text>ATP + protein L-histidine = ADP + protein N-phospho-L-histidine.</text>
        <dbReference type="EC" id="2.7.13.3"/>
    </reaction>
</comment>
<dbReference type="InterPro" id="IPR050736">
    <property type="entry name" value="Sensor_HK_Regulatory"/>
</dbReference>
<keyword evidence="9" id="KW-0067">ATP-binding</keyword>
<dbReference type="EMBL" id="JAKRVY010000001">
    <property type="protein sequence ID" value="MCL9812456.1"/>
    <property type="molecule type" value="Genomic_DNA"/>
</dbReference>
<dbReference type="EC" id="2.7.13.3" evidence="2"/>
<dbReference type="InterPro" id="IPR005467">
    <property type="entry name" value="His_kinase_dom"/>
</dbReference>
<gene>
    <name evidence="9" type="ORF">AArcSt11_02160</name>
</gene>
<keyword evidence="5" id="KW-0418">Kinase</keyword>
<dbReference type="Pfam" id="PF02518">
    <property type="entry name" value="HATPase_c"/>
    <property type="match status" value="1"/>
</dbReference>
<dbReference type="Pfam" id="PF00512">
    <property type="entry name" value="HisKA"/>
    <property type="match status" value="1"/>
</dbReference>
<dbReference type="Proteomes" id="UP001202674">
    <property type="component" value="Unassembled WGS sequence"/>
</dbReference>
<dbReference type="PROSITE" id="PS50109">
    <property type="entry name" value="HIS_KIN"/>
    <property type="match status" value="1"/>
</dbReference>
<evidence type="ECO:0000256" key="5">
    <source>
        <dbReference type="ARBA" id="ARBA00022777"/>
    </source>
</evidence>
<dbReference type="CDD" id="cd00082">
    <property type="entry name" value="HisKA"/>
    <property type="match status" value="1"/>
</dbReference>
<dbReference type="SMART" id="SM00387">
    <property type="entry name" value="HATPase_c"/>
    <property type="match status" value="1"/>
</dbReference>
<feature type="domain" description="Histidine kinase" evidence="8">
    <location>
        <begin position="256"/>
        <end position="453"/>
    </location>
</feature>
<keyword evidence="10" id="KW-1185">Reference proteome</keyword>
<accession>A0AAE3K3N8</accession>
<dbReference type="Pfam" id="PF08447">
    <property type="entry name" value="PAS_3"/>
    <property type="match status" value="1"/>
</dbReference>
<comment type="caution">
    <text evidence="9">The sequence shown here is derived from an EMBL/GenBank/DDBJ whole genome shotgun (WGS) entry which is preliminary data.</text>
</comment>
<dbReference type="InterPro" id="IPR036097">
    <property type="entry name" value="HisK_dim/P_sf"/>
</dbReference>
<dbReference type="SMART" id="SM00388">
    <property type="entry name" value="HisKA"/>
    <property type="match status" value="1"/>
</dbReference>
<dbReference type="InterPro" id="IPR036890">
    <property type="entry name" value="HATPase_C_sf"/>
</dbReference>
<keyword evidence="6" id="KW-0902">Two-component regulatory system</keyword>
<organism evidence="9 10">
    <name type="scientific">Natranaeroarchaeum aerophilus</name>
    <dbReference type="NCBI Taxonomy" id="2917711"/>
    <lineage>
        <taxon>Archaea</taxon>
        <taxon>Methanobacteriati</taxon>
        <taxon>Methanobacteriota</taxon>
        <taxon>Stenosarchaea group</taxon>
        <taxon>Halobacteria</taxon>
        <taxon>Halobacteriales</taxon>
        <taxon>Natronoarchaeaceae</taxon>
        <taxon>Natranaeroarchaeum</taxon>
    </lineage>
</organism>
<dbReference type="InterPro" id="IPR013656">
    <property type="entry name" value="PAS_4"/>
</dbReference>
<reference evidence="9 10" key="1">
    <citation type="journal article" date="2022" name="Syst. Appl. Microbiol.">
        <title>Natronocalculus amylovorans gen. nov., sp. nov., and Natranaeroarchaeum aerophilus sp. nov., dominant culturable amylolytic natronoarchaea from hypersaline soda lakes in southwestern Siberia.</title>
        <authorList>
            <person name="Sorokin D.Y."/>
            <person name="Elcheninov A.G."/>
            <person name="Khizhniak T.V."/>
            <person name="Koenen M."/>
            <person name="Bale N.J."/>
            <person name="Damste J.S.S."/>
            <person name="Kublanov I.V."/>
        </authorList>
    </citation>
    <scope>NUCLEOTIDE SEQUENCE [LARGE SCALE GENOMIC DNA]</scope>
    <source>
        <strain evidence="9 10">AArc-St1-1</strain>
    </source>
</reference>
<dbReference type="InterPro" id="IPR004358">
    <property type="entry name" value="Sig_transdc_His_kin-like_C"/>
</dbReference>
<evidence type="ECO:0000256" key="7">
    <source>
        <dbReference type="SAM" id="MobiDB-lite"/>
    </source>
</evidence>
<evidence type="ECO:0000256" key="4">
    <source>
        <dbReference type="ARBA" id="ARBA00022679"/>
    </source>
</evidence>
<dbReference type="PRINTS" id="PR00344">
    <property type="entry name" value="BCTRLSENSOR"/>
</dbReference>
<dbReference type="SUPFAM" id="SSF47384">
    <property type="entry name" value="Homodimeric domain of signal transducing histidine kinase"/>
    <property type="match status" value="1"/>
</dbReference>
<dbReference type="InterPro" id="IPR013655">
    <property type="entry name" value="PAS_fold_3"/>
</dbReference>
<evidence type="ECO:0000256" key="3">
    <source>
        <dbReference type="ARBA" id="ARBA00022553"/>
    </source>
</evidence>
<dbReference type="Gene3D" id="1.10.287.130">
    <property type="match status" value="1"/>
</dbReference>
<protein>
    <recommendedName>
        <fullName evidence="2">histidine kinase</fullName>
        <ecNumber evidence="2">2.7.13.3</ecNumber>
    </recommendedName>
</protein>
<dbReference type="CDD" id="cd00075">
    <property type="entry name" value="HATPase"/>
    <property type="match status" value="1"/>
</dbReference>
<dbReference type="SUPFAM" id="SSF55874">
    <property type="entry name" value="ATPase domain of HSP90 chaperone/DNA topoisomerase II/histidine kinase"/>
    <property type="match status" value="1"/>
</dbReference>
<dbReference type="RefSeq" id="WP_250594163.1">
    <property type="nucleotide sequence ID" value="NZ_JAKRVY010000001.1"/>
</dbReference>
<proteinExistence type="predicted"/>
<dbReference type="GO" id="GO:0005524">
    <property type="term" value="F:ATP binding"/>
    <property type="evidence" value="ECO:0007669"/>
    <property type="project" value="UniProtKB-KW"/>
</dbReference>
<name>A0AAE3K3N8_9EURY</name>
<evidence type="ECO:0000313" key="10">
    <source>
        <dbReference type="Proteomes" id="UP001202674"/>
    </source>
</evidence>
<dbReference type="InterPro" id="IPR003594">
    <property type="entry name" value="HATPase_dom"/>
</dbReference>
<dbReference type="InterPro" id="IPR003661">
    <property type="entry name" value="HisK_dim/P_dom"/>
</dbReference>
<dbReference type="Gene3D" id="3.30.450.20">
    <property type="entry name" value="PAS domain"/>
    <property type="match status" value="2"/>
</dbReference>
<keyword evidence="9" id="KW-0547">Nucleotide-binding</keyword>
<dbReference type="InterPro" id="IPR035965">
    <property type="entry name" value="PAS-like_dom_sf"/>
</dbReference>
<keyword evidence="3" id="KW-0597">Phosphoprotein</keyword>
<dbReference type="Pfam" id="PF08448">
    <property type="entry name" value="PAS_4"/>
    <property type="match status" value="1"/>
</dbReference>
<evidence type="ECO:0000313" key="9">
    <source>
        <dbReference type="EMBL" id="MCL9812456.1"/>
    </source>
</evidence>